<dbReference type="EMBL" id="JAYGHX010000014">
    <property type="protein sequence ID" value="MEA5392666.1"/>
    <property type="molecule type" value="Genomic_DNA"/>
</dbReference>
<sequence>MGFEKGIRRGSVWDDVIAIDAIVKKTRFALTGKSERGFEFAFTQTLAAHSDRLKGKIFSQTDQDTIVKSVYCFGKRHRPDLTINEDGIAIEIKYLSDSLDGIKLALGQRMLYRLRYKFFFNIFILAEMHKDTYAKASKGEERELEDIFKDLSDEANVFSYIVPAFSAAPNLKSCIECNGLGL</sequence>
<name>A0ABU5RY06_9CYAN</name>
<organism evidence="1 2">
    <name type="scientific">Cyanobium gracile UHCC 0139</name>
    <dbReference type="NCBI Taxonomy" id="3110308"/>
    <lineage>
        <taxon>Bacteria</taxon>
        <taxon>Bacillati</taxon>
        <taxon>Cyanobacteriota</taxon>
        <taxon>Cyanophyceae</taxon>
        <taxon>Synechococcales</taxon>
        <taxon>Prochlorococcaceae</taxon>
        <taxon>Cyanobium</taxon>
    </lineage>
</organism>
<keyword evidence="2" id="KW-1185">Reference proteome</keyword>
<reference evidence="1 2" key="1">
    <citation type="submission" date="2023-12" db="EMBL/GenBank/DDBJ databases">
        <title>Baltic Sea Cyanobacteria.</title>
        <authorList>
            <person name="Delbaje E."/>
            <person name="Fewer D.P."/>
            <person name="Shishido T.K."/>
        </authorList>
    </citation>
    <scope>NUCLEOTIDE SEQUENCE [LARGE SCALE GENOMIC DNA]</scope>
    <source>
        <strain evidence="1 2">UHCC 0139</strain>
    </source>
</reference>
<protein>
    <recommendedName>
        <fullName evidence="3">Restriction endonuclease</fullName>
    </recommendedName>
</protein>
<evidence type="ECO:0000313" key="2">
    <source>
        <dbReference type="Proteomes" id="UP001304461"/>
    </source>
</evidence>
<evidence type="ECO:0000313" key="1">
    <source>
        <dbReference type="EMBL" id="MEA5392666.1"/>
    </source>
</evidence>
<evidence type="ECO:0008006" key="3">
    <source>
        <dbReference type="Google" id="ProtNLM"/>
    </source>
</evidence>
<accession>A0ABU5RY06</accession>
<dbReference type="RefSeq" id="WP_323306598.1">
    <property type="nucleotide sequence ID" value="NZ_JAYGHX010000014.1"/>
</dbReference>
<dbReference type="Proteomes" id="UP001304461">
    <property type="component" value="Unassembled WGS sequence"/>
</dbReference>
<proteinExistence type="predicted"/>
<gene>
    <name evidence="1" type="ORF">VB738_15485</name>
</gene>
<comment type="caution">
    <text evidence="1">The sequence shown here is derived from an EMBL/GenBank/DDBJ whole genome shotgun (WGS) entry which is preliminary data.</text>
</comment>